<dbReference type="RefSeq" id="WP_167932167.1">
    <property type="nucleotide sequence ID" value="NZ_JAAVJB010000021.1"/>
</dbReference>
<dbReference type="PRINTS" id="PR00469">
    <property type="entry name" value="PNDRDTASEII"/>
</dbReference>
<evidence type="ECO:0000256" key="3">
    <source>
        <dbReference type="ARBA" id="ARBA00048132"/>
    </source>
</evidence>
<evidence type="ECO:0000313" key="5">
    <source>
        <dbReference type="EMBL" id="NJP65639.1"/>
    </source>
</evidence>
<accession>A0ABX1AET2</accession>
<dbReference type="InterPro" id="IPR036188">
    <property type="entry name" value="FAD/NAD-bd_sf"/>
</dbReference>
<protein>
    <submittedName>
        <fullName evidence="5">NAD(P)/FAD-dependent oxidoreductase</fullName>
    </submittedName>
</protein>
<sequence length="335" mass="33971">MIDETATPPPDARHHEVVVVGGGAAGLSGALTLARARRDVLVVDCGEPRNAPAEGVHGYLGREGTPPAELLAAGRAEVAAHGGALRTGEVRTAARLDDGRFLLTLADGANLTADRVLAATGLVDELPDLPGLAAQWGRGVLSCPYCHGWEVRDRPVAVLGGGPLAVHQALLWRQWTADLLFLGGTAPPVPEDAEQLAARGVDVVPGEVTAVTEEDGRLTGVLVAGRQLRREVLVVGARLSARAGVLSDLGAEVTDLAVGDHVVGTHATADATGATTVPGLWVAGNVSALTDQVIGAAAAGQRAGAAINADLVAAETRRAVAARRAAVPAVPPAES</sequence>
<dbReference type="Proteomes" id="UP000746503">
    <property type="component" value="Unassembled WGS sequence"/>
</dbReference>
<feature type="domain" description="FAD/NAD(P)-binding" evidence="4">
    <location>
        <begin position="16"/>
        <end position="300"/>
    </location>
</feature>
<proteinExistence type="predicted"/>
<gene>
    <name evidence="5" type="ORF">HCJ92_04880</name>
</gene>
<evidence type="ECO:0000256" key="1">
    <source>
        <dbReference type="ARBA" id="ARBA00022630"/>
    </source>
</evidence>
<name>A0ABX1AET2_9ACTN</name>
<evidence type="ECO:0000313" key="6">
    <source>
        <dbReference type="Proteomes" id="UP000746503"/>
    </source>
</evidence>
<dbReference type="Gene3D" id="3.50.50.60">
    <property type="entry name" value="FAD/NAD(P)-binding domain"/>
    <property type="match status" value="2"/>
</dbReference>
<dbReference type="Pfam" id="PF07992">
    <property type="entry name" value="Pyr_redox_2"/>
    <property type="match status" value="1"/>
</dbReference>
<reference evidence="5 6" key="1">
    <citation type="submission" date="2020-03" db="EMBL/GenBank/DDBJ databases">
        <title>Draft genome of Streptomyces sp. ventii, isolated from the Axial Seamount in the Pacific Ocean, and resequencing of the two type strains Streptomyces lonarensis strain NCL 716 and Streptomyces bohaiensis strain 11A07.</title>
        <authorList>
            <person name="Loughran R.M."/>
            <person name="Pfannmuller K.M."/>
            <person name="Wasson B.J."/>
            <person name="Deadmond M.C."/>
            <person name="Paddock B.E."/>
            <person name="Koyack M.J."/>
            <person name="Gallegos D.A."/>
            <person name="Mitchell E.A."/>
            <person name="Ushijima B."/>
            <person name="Saw J.H."/>
            <person name="Mcphail K.L."/>
            <person name="Videau P."/>
        </authorList>
    </citation>
    <scope>NUCLEOTIDE SEQUENCE [LARGE SCALE GENOMIC DNA]</scope>
    <source>
        <strain evidence="6">5675061</strain>
    </source>
</reference>
<organism evidence="5 6">
    <name type="scientific">Streptomyces spiramenti</name>
    <dbReference type="NCBI Taxonomy" id="2720606"/>
    <lineage>
        <taxon>Bacteria</taxon>
        <taxon>Bacillati</taxon>
        <taxon>Actinomycetota</taxon>
        <taxon>Actinomycetes</taxon>
        <taxon>Kitasatosporales</taxon>
        <taxon>Streptomycetaceae</taxon>
        <taxon>Streptomyces</taxon>
    </lineage>
</organism>
<dbReference type="InterPro" id="IPR023753">
    <property type="entry name" value="FAD/NAD-binding_dom"/>
</dbReference>
<dbReference type="EMBL" id="JAAVJB010000021">
    <property type="protein sequence ID" value="NJP65639.1"/>
    <property type="molecule type" value="Genomic_DNA"/>
</dbReference>
<keyword evidence="1" id="KW-0285">Flavoprotein</keyword>
<keyword evidence="6" id="KW-1185">Reference proteome</keyword>
<evidence type="ECO:0000256" key="2">
    <source>
        <dbReference type="ARBA" id="ARBA00023002"/>
    </source>
</evidence>
<comment type="caution">
    <text evidence="5">The sequence shown here is derived from an EMBL/GenBank/DDBJ whole genome shotgun (WGS) entry which is preliminary data.</text>
</comment>
<comment type="catalytic activity">
    <reaction evidence="3">
        <text>[thioredoxin]-dithiol + NADP(+) = [thioredoxin]-disulfide + NADPH + H(+)</text>
        <dbReference type="Rhea" id="RHEA:20345"/>
        <dbReference type="Rhea" id="RHEA-COMP:10698"/>
        <dbReference type="Rhea" id="RHEA-COMP:10700"/>
        <dbReference type="ChEBI" id="CHEBI:15378"/>
        <dbReference type="ChEBI" id="CHEBI:29950"/>
        <dbReference type="ChEBI" id="CHEBI:50058"/>
        <dbReference type="ChEBI" id="CHEBI:57783"/>
        <dbReference type="ChEBI" id="CHEBI:58349"/>
        <dbReference type="EC" id="1.8.1.9"/>
    </reaction>
</comment>
<dbReference type="PANTHER" id="PTHR48105">
    <property type="entry name" value="THIOREDOXIN REDUCTASE 1-RELATED-RELATED"/>
    <property type="match status" value="1"/>
</dbReference>
<dbReference type="InterPro" id="IPR050097">
    <property type="entry name" value="Ferredoxin-NADP_redctase_2"/>
</dbReference>
<keyword evidence="2" id="KW-0560">Oxidoreductase</keyword>
<dbReference type="PRINTS" id="PR00368">
    <property type="entry name" value="FADPNR"/>
</dbReference>
<evidence type="ECO:0000259" key="4">
    <source>
        <dbReference type="Pfam" id="PF07992"/>
    </source>
</evidence>
<dbReference type="SUPFAM" id="SSF51905">
    <property type="entry name" value="FAD/NAD(P)-binding domain"/>
    <property type="match status" value="1"/>
</dbReference>
<feature type="non-terminal residue" evidence="5">
    <location>
        <position position="335"/>
    </location>
</feature>